<dbReference type="EMBL" id="CP035037">
    <property type="protein sequence ID" value="QAB17398.1"/>
    <property type="molecule type" value="Genomic_DNA"/>
</dbReference>
<evidence type="ECO:0000313" key="1">
    <source>
        <dbReference type="EMBL" id="QAB17398.1"/>
    </source>
</evidence>
<protein>
    <submittedName>
        <fullName evidence="1">DUF3046 domain-containing protein</fullName>
    </submittedName>
</protein>
<accession>A0ABX5QEG9</accession>
<gene>
    <name evidence="1" type="ORF">Leucomu_05215</name>
</gene>
<dbReference type="RefSeq" id="WP_128386549.1">
    <property type="nucleotide sequence ID" value="NZ_CP035037.1"/>
</dbReference>
<name>A0ABX5QEG9_9MICO</name>
<keyword evidence="2" id="KW-1185">Reference proteome</keyword>
<evidence type="ECO:0000313" key="2">
    <source>
        <dbReference type="Proteomes" id="UP000285768"/>
    </source>
</evidence>
<sequence length="73" mass="8160">MKLSEFRRACADEFGDDYSGVLIRDHWLAALAGTPAEALERGVPAREVWAALCVDLDVPLERRHGRGLLEPRD</sequence>
<dbReference type="Pfam" id="PF11248">
    <property type="entry name" value="DUF3046"/>
    <property type="match status" value="1"/>
</dbReference>
<reference evidence="1 2" key="1">
    <citation type="submission" date="2019-01" db="EMBL/GenBank/DDBJ databases">
        <title>Leucobacter muris sp. nov. isolated from the nose of a laboratory mouse.</title>
        <authorList>
            <person name="Benga L."/>
            <person name="Sproeer C."/>
            <person name="Schumann P."/>
            <person name="Verbarg S."/>
            <person name="Bunk B."/>
            <person name="Engelhardt E."/>
            <person name="Benten P.M."/>
            <person name="Sager M."/>
        </authorList>
    </citation>
    <scope>NUCLEOTIDE SEQUENCE [LARGE SCALE GENOMIC DNA]</scope>
    <source>
        <strain evidence="1 2">DSM 101948</strain>
    </source>
</reference>
<proteinExistence type="predicted"/>
<dbReference type="InterPro" id="IPR021408">
    <property type="entry name" value="DUF3046"/>
</dbReference>
<organism evidence="1 2">
    <name type="scientific">Leucobacter muris</name>
    <dbReference type="NCBI Taxonomy" id="1935379"/>
    <lineage>
        <taxon>Bacteria</taxon>
        <taxon>Bacillati</taxon>
        <taxon>Actinomycetota</taxon>
        <taxon>Actinomycetes</taxon>
        <taxon>Micrococcales</taxon>
        <taxon>Microbacteriaceae</taxon>
        <taxon>Leucobacter</taxon>
    </lineage>
</organism>
<dbReference type="Proteomes" id="UP000285768">
    <property type="component" value="Chromosome"/>
</dbReference>